<proteinExistence type="predicted"/>
<reference evidence="1 2" key="2">
    <citation type="journal article" date="2022" name="Mol. Ecol. Resour.">
        <title>The genomes of chicory, endive, great burdock and yacon provide insights into Asteraceae paleo-polyploidization history and plant inulin production.</title>
        <authorList>
            <person name="Fan W."/>
            <person name="Wang S."/>
            <person name="Wang H."/>
            <person name="Wang A."/>
            <person name="Jiang F."/>
            <person name="Liu H."/>
            <person name="Zhao H."/>
            <person name="Xu D."/>
            <person name="Zhang Y."/>
        </authorList>
    </citation>
    <scope>NUCLEOTIDE SEQUENCE [LARGE SCALE GENOMIC DNA]</scope>
    <source>
        <strain evidence="2">cv. Yunnan</strain>
        <tissue evidence="1">Leaves</tissue>
    </source>
</reference>
<organism evidence="1 2">
    <name type="scientific">Smallanthus sonchifolius</name>
    <dbReference type="NCBI Taxonomy" id="185202"/>
    <lineage>
        <taxon>Eukaryota</taxon>
        <taxon>Viridiplantae</taxon>
        <taxon>Streptophyta</taxon>
        <taxon>Embryophyta</taxon>
        <taxon>Tracheophyta</taxon>
        <taxon>Spermatophyta</taxon>
        <taxon>Magnoliopsida</taxon>
        <taxon>eudicotyledons</taxon>
        <taxon>Gunneridae</taxon>
        <taxon>Pentapetalae</taxon>
        <taxon>asterids</taxon>
        <taxon>campanulids</taxon>
        <taxon>Asterales</taxon>
        <taxon>Asteraceae</taxon>
        <taxon>Asteroideae</taxon>
        <taxon>Heliantheae alliance</taxon>
        <taxon>Millerieae</taxon>
        <taxon>Smallanthus</taxon>
    </lineage>
</organism>
<accession>A0ACB9HDV6</accession>
<comment type="caution">
    <text evidence="1">The sequence shown here is derived from an EMBL/GenBank/DDBJ whole genome shotgun (WGS) entry which is preliminary data.</text>
</comment>
<evidence type="ECO:0000313" key="2">
    <source>
        <dbReference type="Proteomes" id="UP001056120"/>
    </source>
</evidence>
<evidence type="ECO:0000313" key="1">
    <source>
        <dbReference type="EMBL" id="KAI3793618.1"/>
    </source>
</evidence>
<protein>
    <submittedName>
        <fullName evidence="1">Uncharacterized protein</fullName>
    </submittedName>
</protein>
<keyword evidence="2" id="KW-1185">Reference proteome</keyword>
<gene>
    <name evidence="1" type="ORF">L1987_36238</name>
</gene>
<name>A0ACB9HDV6_9ASTR</name>
<sequence length="67" mass="7543">MISQSNKNSNPINNARLTFFHFPGSFVSSYTHLYRYRPQVTKNEEAGGAYFSNHVAVFLLGGSRKST</sequence>
<dbReference type="EMBL" id="CM042029">
    <property type="protein sequence ID" value="KAI3793618.1"/>
    <property type="molecule type" value="Genomic_DNA"/>
</dbReference>
<dbReference type="Proteomes" id="UP001056120">
    <property type="component" value="Linkage Group LG12"/>
</dbReference>
<reference evidence="2" key="1">
    <citation type="journal article" date="2022" name="Mol. Ecol. Resour.">
        <title>The genomes of chicory, endive, great burdock and yacon provide insights into Asteraceae palaeo-polyploidization history and plant inulin production.</title>
        <authorList>
            <person name="Fan W."/>
            <person name="Wang S."/>
            <person name="Wang H."/>
            <person name="Wang A."/>
            <person name="Jiang F."/>
            <person name="Liu H."/>
            <person name="Zhao H."/>
            <person name="Xu D."/>
            <person name="Zhang Y."/>
        </authorList>
    </citation>
    <scope>NUCLEOTIDE SEQUENCE [LARGE SCALE GENOMIC DNA]</scope>
    <source>
        <strain evidence="2">cv. Yunnan</strain>
    </source>
</reference>